<dbReference type="EMBL" id="DSZU01000106">
    <property type="protein sequence ID" value="HGV55618.1"/>
    <property type="molecule type" value="Genomic_DNA"/>
</dbReference>
<evidence type="ECO:0000256" key="1">
    <source>
        <dbReference type="SAM" id="MobiDB-lite"/>
    </source>
</evidence>
<proteinExistence type="predicted"/>
<evidence type="ECO:0000313" key="2">
    <source>
        <dbReference type="EMBL" id="HGV55618.1"/>
    </source>
</evidence>
<protein>
    <submittedName>
        <fullName evidence="2">Uncharacterized protein</fullName>
    </submittedName>
</protein>
<organism evidence="2">
    <name type="scientific">Caldimicrobium thiodismutans</name>
    <dbReference type="NCBI Taxonomy" id="1653476"/>
    <lineage>
        <taxon>Bacteria</taxon>
        <taxon>Pseudomonadati</taxon>
        <taxon>Thermodesulfobacteriota</taxon>
        <taxon>Thermodesulfobacteria</taxon>
        <taxon>Thermodesulfobacteriales</taxon>
        <taxon>Thermodesulfobacteriaceae</taxon>
        <taxon>Caldimicrobium</taxon>
    </lineage>
</organism>
<dbReference type="AlphaFoldDB" id="A0A832GM83"/>
<comment type="caution">
    <text evidence="2">The sequence shown here is derived from an EMBL/GenBank/DDBJ whole genome shotgun (WGS) entry which is preliminary data.</text>
</comment>
<feature type="compositionally biased region" description="Basic and acidic residues" evidence="1">
    <location>
        <begin position="83"/>
        <end position="94"/>
    </location>
</feature>
<sequence>MKRFVSLILAGGIIFSVTQGWSSDLPCLKCHGKLEVVVENIKKVGAKSEAELIDHLRNKSTKKALHKQVSDEDIKRAFNEVKARETRVKEETKGSAKAAQVKVTNATEKKGKRRGKVSPSTSVNATKGDVLVEKAPKKEGQVSNQTKEPTQAPKPTPKKKVEGC</sequence>
<feature type="region of interest" description="Disordered" evidence="1">
    <location>
        <begin position="83"/>
        <end position="164"/>
    </location>
</feature>
<accession>A0A832GM83</accession>
<gene>
    <name evidence="2" type="ORF">ENT73_05995</name>
</gene>
<reference evidence="2" key="1">
    <citation type="journal article" date="2020" name="mSystems">
        <title>Genome- and Community-Level Interaction Insights into Carbon Utilization and Element Cycling Functions of Hydrothermarchaeota in Hydrothermal Sediment.</title>
        <authorList>
            <person name="Zhou Z."/>
            <person name="Liu Y."/>
            <person name="Xu W."/>
            <person name="Pan J."/>
            <person name="Luo Z.H."/>
            <person name="Li M."/>
        </authorList>
    </citation>
    <scope>NUCLEOTIDE SEQUENCE [LARGE SCALE GENOMIC DNA]</scope>
    <source>
        <strain evidence="2">SpSt-605</strain>
    </source>
</reference>
<feature type="compositionally biased region" description="Basic and acidic residues" evidence="1">
    <location>
        <begin position="130"/>
        <end position="140"/>
    </location>
</feature>
<name>A0A832GM83_9BACT</name>